<organism evidence="3 4">
    <name type="scientific">Candida theae</name>
    <dbReference type="NCBI Taxonomy" id="1198502"/>
    <lineage>
        <taxon>Eukaryota</taxon>
        <taxon>Fungi</taxon>
        <taxon>Dikarya</taxon>
        <taxon>Ascomycota</taxon>
        <taxon>Saccharomycotina</taxon>
        <taxon>Pichiomycetes</taxon>
        <taxon>Debaryomycetaceae</taxon>
        <taxon>Candida/Lodderomyces clade</taxon>
        <taxon>Candida</taxon>
    </lineage>
</organism>
<dbReference type="AlphaFoldDB" id="A0AAD5BHG5"/>
<dbReference type="EMBL" id="JAIHNG010000050">
    <property type="protein sequence ID" value="KAI5963877.1"/>
    <property type="molecule type" value="Genomic_DNA"/>
</dbReference>
<dbReference type="GeneID" id="76149211"/>
<evidence type="ECO:0000256" key="2">
    <source>
        <dbReference type="SAM" id="MobiDB-lite"/>
    </source>
</evidence>
<feature type="region of interest" description="Disordered" evidence="2">
    <location>
        <begin position="325"/>
        <end position="424"/>
    </location>
</feature>
<comment type="caution">
    <text evidence="3">The sequence shown here is derived from an EMBL/GenBank/DDBJ whole genome shotgun (WGS) entry which is preliminary data.</text>
</comment>
<feature type="compositionally biased region" description="Polar residues" evidence="2">
    <location>
        <begin position="154"/>
        <end position="173"/>
    </location>
</feature>
<evidence type="ECO:0000313" key="4">
    <source>
        <dbReference type="Proteomes" id="UP001204833"/>
    </source>
</evidence>
<sequence>MHSHFSPNRSDSFGYRSNLPIDSIGSPTIEFSVSTNSILADEDVVNLGFHGAVQTNASATDFEREELKYNGTRQLDPSQLSGFEMMKQKSLALNQSTPLSGRQNGWNRHEPMHEGSPSFENLTNLPHHNFIEGQFSRSRSGEGGVFVPSRDKASTTNSLQEHRPNPSSMSPDNRNGLGPSRNHSVYQSAVGNSPQINNQQPQTKNGTSAKQPLYDVNSMSDDELRNRELFLMRQELVSLRAETLQLKRNESQILEENQQLNSYNNSLLEENKRMNSNNSLLEEKIKQLNTNNQQLVQEIERLNSLLKDRDANVNPQLKPQICKSMQTDPLKELDRVAESPVREAGGSKIKRDGPVQHQCKCTESTKKSHSATSDLSPVSQEEPLSNEASTGQQRQSQSLDDASVENESRDHDDRDHRVPLTNATSADVLDQINVNSTSNNTLVHSKNMYPNFDITRHLPGPNYPQVEQCDLDKAELLSHDDLVYCVKTVLAVAVIRLDENYEASLYRQRRFISIASRFVKLVHSFTFPLRLDISCSSWFEGRMLDSEGKVDEDMVGLQHMLNELLRVIQIVMDERRELVSKQKPRGS</sequence>
<name>A0AAD5BHG5_9ASCO</name>
<feature type="coiled-coil region" evidence="1">
    <location>
        <begin position="246"/>
        <end position="312"/>
    </location>
</feature>
<reference evidence="3 4" key="1">
    <citation type="journal article" date="2022" name="DNA Res.">
        <title>Genome analysis of five recently described species of the CUG-Ser clade uncovers Candida theae as a new hybrid lineage with pathogenic potential in the Candida parapsilosis species complex.</title>
        <authorList>
            <person name="Mixao V."/>
            <person name="Del Olmo V."/>
            <person name="Hegedusova E."/>
            <person name="Saus E."/>
            <person name="Pryszcz L."/>
            <person name="Cillingova A."/>
            <person name="Nosek J."/>
            <person name="Gabaldon T."/>
        </authorList>
    </citation>
    <scope>NUCLEOTIDE SEQUENCE [LARGE SCALE GENOMIC DNA]</scope>
    <source>
        <strain evidence="3 4">CBS 12239</strain>
    </source>
</reference>
<evidence type="ECO:0000313" key="3">
    <source>
        <dbReference type="EMBL" id="KAI5963877.1"/>
    </source>
</evidence>
<feature type="compositionally biased region" description="Polar residues" evidence="2">
    <location>
        <begin position="370"/>
        <end position="400"/>
    </location>
</feature>
<dbReference type="Proteomes" id="UP001204833">
    <property type="component" value="Unassembled WGS sequence"/>
</dbReference>
<dbReference type="RefSeq" id="XP_051610298.1">
    <property type="nucleotide sequence ID" value="XM_051750329.1"/>
</dbReference>
<keyword evidence="1" id="KW-0175">Coiled coil</keyword>
<gene>
    <name evidence="3" type="ORF">KGF57_001152</name>
</gene>
<feature type="compositionally biased region" description="Basic and acidic residues" evidence="2">
    <location>
        <begin position="406"/>
        <end position="418"/>
    </location>
</feature>
<feature type="compositionally biased region" description="Polar residues" evidence="2">
    <location>
        <begin position="96"/>
        <end position="106"/>
    </location>
</feature>
<protein>
    <submittedName>
        <fullName evidence="3">Uncharacterized protein</fullName>
    </submittedName>
</protein>
<accession>A0AAD5BHG5</accession>
<proteinExistence type="predicted"/>
<feature type="compositionally biased region" description="Polar residues" evidence="2">
    <location>
        <begin position="181"/>
        <end position="210"/>
    </location>
</feature>
<keyword evidence="4" id="KW-1185">Reference proteome</keyword>
<evidence type="ECO:0000256" key="1">
    <source>
        <dbReference type="SAM" id="Coils"/>
    </source>
</evidence>
<feature type="region of interest" description="Disordered" evidence="2">
    <location>
        <begin position="96"/>
        <end position="214"/>
    </location>
</feature>
<feature type="compositionally biased region" description="Basic and acidic residues" evidence="2">
    <location>
        <begin position="329"/>
        <end position="341"/>
    </location>
</feature>